<accession>A0A919VWU5</accession>
<evidence type="ECO:0000256" key="1">
    <source>
        <dbReference type="SAM" id="MobiDB-lite"/>
    </source>
</evidence>
<evidence type="ECO:0000313" key="3">
    <source>
        <dbReference type="Proteomes" id="UP000681340"/>
    </source>
</evidence>
<reference evidence="2" key="1">
    <citation type="submission" date="2021-03" db="EMBL/GenBank/DDBJ databases">
        <title>Whole genome shotgun sequence of Actinoplanes auranticolor NBRC 12245.</title>
        <authorList>
            <person name="Komaki H."/>
            <person name="Tamura T."/>
        </authorList>
    </citation>
    <scope>NUCLEOTIDE SEQUENCE</scope>
    <source>
        <strain evidence="2">NBRC 12245</strain>
    </source>
</reference>
<gene>
    <name evidence="2" type="ORF">Aau02nite_82210</name>
</gene>
<sequence>MAPAAGTETMARHHCRATDHHGDEKQQENEQIGEHGCLQAAMRSRPAAQALPDERPVGSRSTVGHRFRLSARMNGHAIQSVDSQQPSSKSAYGDP</sequence>
<organism evidence="2 3">
    <name type="scientific">Actinoplanes auranticolor</name>
    <dbReference type="NCBI Taxonomy" id="47988"/>
    <lineage>
        <taxon>Bacteria</taxon>
        <taxon>Bacillati</taxon>
        <taxon>Actinomycetota</taxon>
        <taxon>Actinomycetes</taxon>
        <taxon>Micromonosporales</taxon>
        <taxon>Micromonosporaceae</taxon>
        <taxon>Actinoplanes</taxon>
    </lineage>
</organism>
<keyword evidence="3" id="KW-1185">Reference proteome</keyword>
<evidence type="ECO:0000313" key="2">
    <source>
        <dbReference type="EMBL" id="GIM78717.1"/>
    </source>
</evidence>
<dbReference type="Proteomes" id="UP000681340">
    <property type="component" value="Unassembled WGS sequence"/>
</dbReference>
<name>A0A919VWU5_9ACTN</name>
<dbReference type="EMBL" id="BOQL01000077">
    <property type="protein sequence ID" value="GIM78717.1"/>
    <property type="molecule type" value="Genomic_DNA"/>
</dbReference>
<dbReference type="AlphaFoldDB" id="A0A919VWU5"/>
<comment type="caution">
    <text evidence="2">The sequence shown here is derived from an EMBL/GenBank/DDBJ whole genome shotgun (WGS) entry which is preliminary data.</text>
</comment>
<feature type="compositionally biased region" description="Basic and acidic residues" evidence="1">
    <location>
        <begin position="16"/>
        <end position="28"/>
    </location>
</feature>
<protein>
    <submittedName>
        <fullName evidence="2">Uncharacterized protein</fullName>
    </submittedName>
</protein>
<feature type="region of interest" description="Disordered" evidence="1">
    <location>
        <begin position="1"/>
        <end position="95"/>
    </location>
</feature>
<feature type="compositionally biased region" description="Polar residues" evidence="1">
    <location>
        <begin position="80"/>
        <end position="95"/>
    </location>
</feature>
<proteinExistence type="predicted"/>